<name>A0A8H4A0C0_GIGMA</name>
<accession>A0A8H4A0C0</accession>
<comment type="subcellular location">
    <subcellularLocation>
        <location evidence="1">Nucleus</location>
    </subcellularLocation>
</comment>
<evidence type="ECO:0000313" key="6">
    <source>
        <dbReference type="EMBL" id="KAF0386652.1"/>
    </source>
</evidence>
<dbReference type="PANTHER" id="PTHR10997">
    <property type="entry name" value="IMPORTIN-7, 8, 11"/>
    <property type="match status" value="1"/>
</dbReference>
<dbReference type="PROSITE" id="PS50166">
    <property type="entry name" value="IMPORTIN_B_NT"/>
    <property type="match status" value="1"/>
</dbReference>
<feature type="domain" description="Importin N-terminal" evidence="5">
    <location>
        <begin position="26"/>
        <end position="98"/>
    </location>
</feature>
<proteinExistence type="inferred from homology"/>
<dbReference type="SMART" id="SM00913">
    <property type="entry name" value="IBN_N"/>
    <property type="match status" value="1"/>
</dbReference>
<dbReference type="Proteomes" id="UP000439903">
    <property type="component" value="Unassembled WGS sequence"/>
</dbReference>
<dbReference type="Pfam" id="PF25758">
    <property type="entry name" value="TPR_IPO11"/>
    <property type="match status" value="1"/>
</dbReference>
<evidence type="ECO:0000259" key="5">
    <source>
        <dbReference type="PROSITE" id="PS50166"/>
    </source>
</evidence>
<dbReference type="GO" id="GO:0005829">
    <property type="term" value="C:cytosol"/>
    <property type="evidence" value="ECO:0007669"/>
    <property type="project" value="TreeGrafter"/>
</dbReference>
<dbReference type="InterPro" id="IPR058669">
    <property type="entry name" value="TPR_IPO7/11-like"/>
</dbReference>
<comment type="caution">
    <text evidence="6">The sequence shown here is derived from an EMBL/GenBank/DDBJ whole genome shotgun (WGS) entry which is preliminary data.</text>
</comment>
<evidence type="ECO:0000256" key="3">
    <source>
        <dbReference type="ARBA" id="ARBA00022448"/>
    </source>
</evidence>
<dbReference type="InterPro" id="IPR001494">
    <property type="entry name" value="Importin-beta_N"/>
</dbReference>
<evidence type="ECO:0000313" key="7">
    <source>
        <dbReference type="Proteomes" id="UP000439903"/>
    </source>
</evidence>
<dbReference type="AlphaFoldDB" id="A0A8H4A0C0"/>
<dbReference type="InterPro" id="IPR011989">
    <property type="entry name" value="ARM-like"/>
</dbReference>
<dbReference type="EMBL" id="WTPW01002325">
    <property type="protein sequence ID" value="KAF0386652.1"/>
    <property type="molecule type" value="Genomic_DNA"/>
</dbReference>
<sequence>MASPRDQLLITLSEAASQQPEQIKVAEERLKQWEIAPEFYSTLLDIIFDRSIDVNIRFLGAIFFKNGVDRYWRKTSKNAVNPDEKAKIRDRLLSFMDEAHNQLATQCAVIVSKIARLDYPNEWPELLQNLLSIIHSTIITISDSRTILIQKRALVTLHLVVKALCSKTMGPDRKMLQEIAPELLRNVAGIYVEHTNRFFTLASSNDISVTTDLETSLSALKCIRRLTVYGFKDISKVDETKTFFILALEHLQKFHALRNAFQDSASPSLELIDAHITLIGKFYIELLKTHPISFIMTPGSVDVIQYYWKLLVTYGKSNEDLSYKSPVIEKYLIQALLLLKSIIRKSSYNHGLRESKDLQISEAMRIVDEQILTPNFVESCAELLISNLIILRKDDLIMWEEDPEGWINYDESDHWEHQLRPCAEKAFMDLLSQYRDLLSPKIVKLIENVATQSQTCNLILKDAVYCAVGLGAHELYDELDFDSWLVNNLLVEAANNDPNFKIIRRRIAWVIGRWVCVKLSKENRPKVYDAMTYLINPEENLIVRMTAAINLGNCVDEWDFDSEGFLPYLDRAITLLTRLIGEVEQFESRMRILNCLSLIVERMEELIAPFAEKITNLLPPLWQAAHDEHLFKPAILSILTKLVQALGGESINLHEFIIPIIQYSVDPNGDEYVYLLEEALDLWLAILENSVECTPLMFSLVPAVIGLMEYGTENFKKILRILESYIVLVPEMITQSYCHPIMDIFSRLLGDLNSEACRAIIQVIDIILQTCPFQALSETMINTGLLWKLLNSILSGSEEYPYVIVSYISILARIVIIDPQFFIQFVTVANQQYNLPQINLIDKILEMWLDKFDNIGHPKQRKLNAMAFATIITTTNPTILGRLQQFIGVWCDVLSEIRESGGGDTLVYWQEEYSIESGVGGEHDDTPETKRKRALLQRDPIHTTNLIQYIRTKIAECEAINGGSQLFNQNYIRTVDSTLLDQLSQLMNSN</sequence>
<dbReference type="OrthoDB" id="361693at2759"/>
<dbReference type="InterPro" id="IPR016024">
    <property type="entry name" value="ARM-type_fold"/>
</dbReference>
<dbReference type="GO" id="GO:0031267">
    <property type="term" value="F:small GTPase binding"/>
    <property type="evidence" value="ECO:0007669"/>
    <property type="project" value="InterPro"/>
</dbReference>
<dbReference type="SUPFAM" id="SSF48371">
    <property type="entry name" value="ARM repeat"/>
    <property type="match status" value="1"/>
</dbReference>
<evidence type="ECO:0000256" key="4">
    <source>
        <dbReference type="ARBA" id="ARBA00023242"/>
    </source>
</evidence>
<reference evidence="6 7" key="1">
    <citation type="journal article" date="2019" name="Environ. Microbiol.">
        <title>At the nexus of three kingdoms: the genome of the mycorrhizal fungus Gigaspora margarita provides insights into plant, endobacterial and fungal interactions.</title>
        <authorList>
            <person name="Venice F."/>
            <person name="Ghignone S."/>
            <person name="Salvioli di Fossalunga A."/>
            <person name="Amselem J."/>
            <person name="Novero M."/>
            <person name="Xianan X."/>
            <person name="Sedzielewska Toro K."/>
            <person name="Morin E."/>
            <person name="Lipzen A."/>
            <person name="Grigoriev I.V."/>
            <person name="Henrissat B."/>
            <person name="Martin F.M."/>
            <person name="Bonfante P."/>
        </authorList>
    </citation>
    <scope>NUCLEOTIDE SEQUENCE [LARGE SCALE GENOMIC DNA]</scope>
    <source>
        <strain evidence="6 7">BEG34</strain>
    </source>
</reference>
<dbReference type="GO" id="GO:0005635">
    <property type="term" value="C:nuclear envelope"/>
    <property type="evidence" value="ECO:0007669"/>
    <property type="project" value="TreeGrafter"/>
</dbReference>
<evidence type="ECO:0000256" key="1">
    <source>
        <dbReference type="ARBA" id="ARBA00004123"/>
    </source>
</evidence>
<dbReference type="PANTHER" id="PTHR10997:SF7">
    <property type="entry name" value="IMPORTIN-11"/>
    <property type="match status" value="1"/>
</dbReference>
<organism evidence="6 7">
    <name type="scientific">Gigaspora margarita</name>
    <dbReference type="NCBI Taxonomy" id="4874"/>
    <lineage>
        <taxon>Eukaryota</taxon>
        <taxon>Fungi</taxon>
        <taxon>Fungi incertae sedis</taxon>
        <taxon>Mucoromycota</taxon>
        <taxon>Glomeromycotina</taxon>
        <taxon>Glomeromycetes</taxon>
        <taxon>Diversisporales</taxon>
        <taxon>Gigasporaceae</taxon>
        <taxon>Gigaspora</taxon>
    </lineage>
</organism>
<dbReference type="Pfam" id="PF03810">
    <property type="entry name" value="IBN_N"/>
    <property type="match status" value="1"/>
</dbReference>
<gene>
    <name evidence="6" type="ORF">F8M41_011360</name>
</gene>
<dbReference type="GO" id="GO:0006606">
    <property type="term" value="P:protein import into nucleus"/>
    <property type="evidence" value="ECO:0007669"/>
    <property type="project" value="TreeGrafter"/>
</dbReference>
<evidence type="ECO:0000256" key="2">
    <source>
        <dbReference type="ARBA" id="ARBA00007991"/>
    </source>
</evidence>
<dbReference type="Gene3D" id="1.25.10.10">
    <property type="entry name" value="Leucine-rich Repeat Variant"/>
    <property type="match status" value="1"/>
</dbReference>
<keyword evidence="7" id="KW-1185">Reference proteome</keyword>
<comment type="similarity">
    <text evidence="2">Belongs to the importin beta family.</text>
</comment>
<keyword evidence="3" id="KW-0813">Transport</keyword>
<keyword evidence="4" id="KW-0539">Nucleus</keyword>
<protein>
    <submittedName>
        <fullName evidence="6">ARM repeat-containing protein</fullName>
    </submittedName>
</protein>